<proteinExistence type="predicted"/>
<accession>A0ABS4TWV2</accession>
<organism evidence="1 2">
    <name type="scientific">Kibdelosporangium banguiense</name>
    <dbReference type="NCBI Taxonomy" id="1365924"/>
    <lineage>
        <taxon>Bacteria</taxon>
        <taxon>Bacillati</taxon>
        <taxon>Actinomycetota</taxon>
        <taxon>Actinomycetes</taxon>
        <taxon>Pseudonocardiales</taxon>
        <taxon>Pseudonocardiaceae</taxon>
        <taxon>Kibdelosporangium</taxon>
    </lineage>
</organism>
<sequence>MDLGDPQLAFRGRYEAADVSTMGNVGQFDIVNAAFLLNYAADRDESDAMCRVVADHLKPGGRFHFTLPNSGYDFHNNPIVADDQYGATLHLPDEMMKSGQRPSDGLAFTFVLQFGEPVTLSNRYWTNESYRDALEKAGIHGISFTPWKPSPEGVQKFGEGFWRHWIENPLCVVGTGYVPE</sequence>
<evidence type="ECO:0000313" key="1">
    <source>
        <dbReference type="EMBL" id="MBP2328406.1"/>
    </source>
</evidence>
<dbReference type="Proteomes" id="UP001519332">
    <property type="component" value="Unassembled WGS sequence"/>
</dbReference>
<evidence type="ECO:0000313" key="2">
    <source>
        <dbReference type="Proteomes" id="UP001519332"/>
    </source>
</evidence>
<dbReference type="EMBL" id="JAGINW010000001">
    <property type="protein sequence ID" value="MBP2328406.1"/>
    <property type="molecule type" value="Genomic_DNA"/>
</dbReference>
<keyword evidence="2" id="KW-1185">Reference proteome</keyword>
<protein>
    <submittedName>
        <fullName evidence="1">SAM-dependent methyltransferase</fullName>
    </submittedName>
</protein>
<comment type="caution">
    <text evidence="1">The sequence shown here is derived from an EMBL/GenBank/DDBJ whole genome shotgun (WGS) entry which is preliminary data.</text>
</comment>
<keyword evidence="1" id="KW-0808">Transferase</keyword>
<dbReference type="RefSeq" id="WP_209645407.1">
    <property type="nucleotide sequence ID" value="NZ_JAGINW010000001.1"/>
</dbReference>
<dbReference type="SUPFAM" id="SSF53335">
    <property type="entry name" value="S-adenosyl-L-methionine-dependent methyltransferases"/>
    <property type="match status" value="1"/>
</dbReference>
<dbReference type="GO" id="GO:0032259">
    <property type="term" value="P:methylation"/>
    <property type="evidence" value="ECO:0007669"/>
    <property type="project" value="UniProtKB-KW"/>
</dbReference>
<name>A0ABS4TWV2_9PSEU</name>
<gene>
    <name evidence="1" type="ORF">JOF56_008791</name>
</gene>
<dbReference type="InterPro" id="IPR029063">
    <property type="entry name" value="SAM-dependent_MTases_sf"/>
</dbReference>
<dbReference type="Gene3D" id="3.40.50.150">
    <property type="entry name" value="Vaccinia Virus protein VP39"/>
    <property type="match status" value="1"/>
</dbReference>
<reference evidence="1 2" key="1">
    <citation type="submission" date="2021-03" db="EMBL/GenBank/DDBJ databases">
        <title>Sequencing the genomes of 1000 actinobacteria strains.</title>
        <authorList>
            <person name="Klenk H.-P."/>
        </authorList>
    </citation>
    <scope>NUCLEOTIDE SEQUENCE [LARGE SCALE GENOMIC DNA]</scope>
    <source>
        <strain evidence="1 2">DSM 46670</strain>
    </source>
</reference>
<dbReference type="GO" id="GO:0008168">
    <property type="term" value="F:methyltransferase activity"/>
    <property type="evidence" value="ECO:0007669"/>
    <property type="project" value="UniProtKB-KW"/>
</dbReference>
<keyword evidence="1" id="KW-0489">Methyltransferase</keyword>